<evidence type="ECO:0000313" key="1">
    <source>
        <dbReference type="EMBL" id="UWP80493.1"/>
    </source>
</evidence>
<dbReference type="InterPro" id="IPR022385">
    <property type="entry name" value="Rhs_assc_core"/>
</dbReference>
<evidence type="ECO:0008006" key="3">
    <source>
        <dbReference type="Google" id="ProtNLM"/>
    </source>
</evidence>
<dbReference type="NCBIfam" id="TIGR03696">
    <property type="entry name" value="Rhs_assc_core"/>
    <property type="match status" value="1"/>
</dbReference>
<proteinExistence type="predicted"/>
<protein>
    <recommendedName>
        <fullName evidence="3">RHS repeat-associated core domain-containing protein</fullName>
    </recommendedName>
</protein>
<dbReference type="RefSeq" id="WP_259858253.1">
    <property type="nucleotide sequence ID" value="NZ_BAAAST010000077.1"/>
</dbReference>
<keyword evidence="2" id="KW-1185">Reference proteome</keyword>
<reference evidence="1" key="2">
    <citation type="submission" date="2022-09" db="EMBL/GenBank/DDBJ databases">
        <title>Biosynthetic gene clusters of Dactylosporangioum fulvum.</title>
        <authorList>
            <person name="Caradec T."/>
        </authorList>
    </citation>
    <scope>NUCLEOTIDE SEQUENCE</scope>
    <source>
        <strain evidence="1">NRRL B-16292</strain>
    </source>
</reference>
<gene>
    <name evidence="1" type="ORF">Dfulv_35780</name>
</gene>
<name>A0ABY5VRV1_9ACTN</name>
<reference evidence="1" key="1">
    <citation type="submission" date="2021-04" db="EMBL/GenBank/DDBJ databases">
        <authorList>
            <person name="Hartkoorn R.C."/>
            <person name="Beaudoing E."/>
            <person name="Hot D."/>
        </authorList>
    </citation>
    <scope>NUCLEOTIDE SEQUENCE</scope>
    <source>
        <strain evidence="1">NRRL B-16292</strain>
    </source>
</reference>
<accession>A0ABY5VRV1</accession>
<dbReference type="EMBL" id="CP073720">
    <property type="protein sequence ID" value="UWP80493.1"/>
    <property type="molecule type" value="Genomic_DNA"/>
</dbReference>
<sequence>MWPRASPGLVGAVVTSATGDVQLNLVNLHGDVAGTIDIGLSTPALLDFDEFGVAQQPAVRFGWLGAKQRSAEALGDVILMGVRLYSPALGRFLQRDPVAGGSCSAYDYACGDPVNHHDLDGKFLKKFLKATGNFLVQHAGTISVVAGALALIPTPFSPFLGAVSFGFGVLDAAMSCKSGKAVSCALGVASIVPGVKAIAGAGRTANRARKGFEAATKAKNSFVKGGKTAGRPGTR</sequence>
<organism evidence="1 2">
    <name type="scientific">Dactylosporangium fulvum</name>
    <dbReference type="NCBI Taxonomy" id="53359"/>
    <lineage>
        <taxon>Bacteria</taxon>
        <taxon>Bacillati</taxon>
        <taxon>Actinomycetota</taxon>
        <taxon>Actinomycetes</taxon>
        <taxon>Micromonosporales</taxon>
        <taxon>Micromonosporaceae</taxon>
        <taxon>Dactylosporangium</taxon>
    </lineage>
</organism>
<evidence type="ECO:0000313" key="2">
    <source>
        <dbReference type="Proteomes" id="UP001059617"/>
    </source>
</evidence>
<dbReference type="Gene3D" id="2.180.10.10">
    <property type="entry name" value="RHS repeat-associated core"/>
    <property type="match status" value="1"/>
</dbReference>
<dbReference type="Proteomes" id="UP001059617">
    <property type="component" value="Chromosome"/>
</dbReference>